<reference evidence="5" key="1">
    <citation type="journal article" date="2021" name="Microorganisms">
        <title>The Ever-Expanding Pseudomonas Genus: Description of 43 New Species and Partition of the Pseudomonas putida Group.</title>
        <authorList>
            <person name="Girard L."/>
            <person name="Lood C."/>
            <person name="Hofte M."/>
            <person name="Vandamme P."/>
            <person name="Rokni-Zadeh H."/>
            <person name="van Noort V."/>
            <person name="Lavigne R."/>
            <person name="De Mot R."/>
        </authorList>
    </citation>
    <scope>NUCLEOTIDE SEQUENCE</scope>
    <source>
        <strain evidence="5">COW40</strain>
    </source>
</reference>
<feature type="domain" description="Response regulatory" evidence="4">
    <location>
        <begin position="68"/>
        <end position="184"/>
    </location>
</feature>
<evidence type="ECO:0000313" key="5">
    <source>
        <dbReference type="EMBL" id="QXH51953.1"/>
    </source>
</evidence>
<feature type="modified residue" description="4-aspartylphosphate" evidence="2">
    <location>
        <position position="118"/>
    </location>
</feature>
<dbReference type="InterPro" id="IPR001789">
    <property type="entry name" value="Sig_transdc_resp-reg_receiver"/>
</dbReference>
<keyword evidence="6" id="KW-1185">Reference proteome</keyword>
<dbReference type="Proteomes" id="UP001046350">
    <property type="component" value="Chromosome"/>
</dbReference>
<proteinExistence type="predicted"/>
<gene>
    <name evidence="5" type="ORF">KSS94_02050</name>
</gene>
<evidence type="ECO:0000256" key="1">
    <source>
        <dbReference type="ARBA" id="ARBA00022553"/>
    </source>
</evidence>
<evidence type="ECO:0000256" key="3">
    <source>
        <dbReference type="SAM" id="MobiDB-lite"/>
    </source>
</evidence>
<dbReference type="InterPro" id="IPR050595">
    <property type="entry name" value="Bact_response_regulator"/>
</dbReference>
<accession>A0ABX8N6H8</accession>
<dbReference type="EMBL" id="CP077076">
    <property type="protein sequence ID" value="QXH51953.1"/>
    <property type="molecule type" value="Genomic_DNA"/>
</dbReference>
<organism evidence="5 6">
    <name type="scientific">Pseudomonas fakonensis</name>
    <dbReference type="NCBI Taxonomy" id="2842355"/>
    <lineage>
        <taxon>Bacteria</taxon>
        <taxon>Pseudomonadati</taxon>
        <taxon>Pseudomonadota</taxon>
        <taxon>Gammaproteobacteria</taxon>
        <taxon>Pseudomonadales</taxon>
        <taxon>Pseudomonadaceae</taxon>
        <taxon>Pseudomonas</taxon>
    </lineage>
</organism>
<feature type="region of interest" description="Disordered" evidence="3">
    <location>
        <begin position="1"/>
        <end position="24"/>
    </location>
</feature>
<dbReference type="PANTHER" id="PTHR44591:SF25">
    <property type="entry name" value="CHEMOTAXIS TWO-COMPONENT RESPONSE REGULATOR"/>
    <property type="match status" value="1"/>
</dbReference>
<evidence type="ECO:0000313" key="6">
    <source>
        <dbReference type="Proteomes" id="UP001046350"/>
    </source>
</evidence>
<keyword evidence="1 2" id="KW-0597">Phosphoprotein</keyword>
<dbReference type="PROSITE" id="PS50110">
    <property type="entry name" value="RESPONSE_REGULATORY"/>
    <property type="match status" value="1"/>
</dbReference>
<name>A0ABX8N6H8_9PSED</name>
<dbReference type="SMART" id="SM00448">
    <property type="entry name" value="REC"/>
    <property type="match status" value="1"/>
</dbReference>
<evidence type="ECO:0000256" key="2">
    <source>
        <dbReference type="PROSITE-ProRule" id="PRU00169"/>
    </source>
</evidence>
<evidence type="ECO:0000259" key="4">
    <source>
        <dbReference type="PROSITE" id="PS50110"/>
    </source>
</evidence>
<protein>
    <submittedName>
        <fullName evidence="5">Response regulator</fullName>
    </submittedName>
</protein>
<sequence length="187" mass="20473">MVPIGRKSRNAAVKLPTKGSPGSPAFAVQPRERDIFDEMAMVEHDEILSDAERAALAVVSAPVAPSPIVLVVDDNPVNSEALRLYLKSRGIECMSADGAQEAMLKLHYEPRIALMITDLRMQPSDGIDLIRQIRESERAALSIIVVSGDTDVKEAVDVMHLGVVDFLLKPVDLGKLLALVRRELRLE</sequence>
<dbReference type="Pfam" id="PF00072">
    <property type="entry name" value="Response_reg"/>
    <property type="match status" value="1"/>
</dbReference>
<dbReference type="PANTHER" id="PTHR44591">
    <property type="entry name" value="STRESS RESPONSE REGULATOR PROTEIN 1"/>
    <property type="match status" value="1"/>
</dbReference>